<keyword evidence="2" id="KW-0732">Signal</keyword>
<feature type="region of interest" description="Disordered" evidence="1">
    <location>
        <begin position="168"/>
        <end position="224"/>
    </location>
</feature>
<feature type="chain" id="PRO_5002977444" evidence="2">
    <location>
        <begin position="25"/>
        <end position="224"/>
    </location>
</feature>
<accession>C7J115</accession>
<feature type="compositionally biased region" description="Basic residues" evidence="1">
    <location>
        <begin position="32"/>
        <end position="41"/>
    </location>
</feature>
<sequence length="224" mass="24973">CVSDRKNIALALCSLCFVLERGQARRGGEAARRRRQGRRPRLLGERGEDDRRRVTLRQGRRREVHRPVRTAEAIEKILAHNAHVVEFQVLSNPEFLAEVTAVADLRSHRWPRHRRRAGVEGHVRAMGPRRPDRHHQPLVGGAVQARRERVLGAEGVIGERHLRALRGHRRRHHGGGDRRCAAGAGSTAAGDSFGWNGSTAMRSSGRTATAQTSPRSSMHVCPRG</sequence>
<dbReference type="AlphaFoldDB" id="C7J115"/>
<feature type="compositionally biased region" description="Polar residues" evidence="1">
    <location>
        <begin position="195"/>
        <end position="216"/>
    </location>
</feature>
<feature type="region of interest" description="Disordered" evidence="1">
    <location>
        <begin position="27"/>
        <end position="50"/>
    </location>
</feature>
<name>C7J115_ORYSJ</name>
<evidence type="ECO:0000313" key="3">
    <source>
        <dbReference type="EMBL" id="BAH92788.1"/>
    </source>
</evidence>
<feature type="non-terminal residue" evidence="3">
    <location>
        <position position="1"/>
    </location>
</feature>
<proteinExistence type="predicted"/>
<dbReference type="EMBL" id="AP008210">
    <property type="protein sequence ID" value="BAH92788.1"/>
    <property type="molecule type" value="Genomic_DNA"/>
</dbReference>
<dbReference type="Proteomes" id="UP000000763">
    <property type="component" value="Chromosome 4"/>
</dbReference>
<evidence type="ECO:0000313" key="4">
    <source>
        <dbReference type="Proteomes" id="UP000000763"/>
    </source>
</evidence>
<dbReference type="Gene3D" id="3.40.50.720">
    <property type="entry name" value="NAD(P)-binding Rossmann-like Domain"/>
    <property type="match status" value="1"/>
</dbReference>
<evidence type="ECO:0000256" key="2">
    <source>
        <dbReference type="SAM" id="SignalP"/>
    </source>
</evidence>
<reference evidence="3 4" key="1">
    <citation type="journal article" date="2005" name="Nature">
        <title>The map-based sequence of the rice genome.</title>
        <authorList>
            <consortium name="International rice genome sequencing project (IRGSP)"/>
            <person name="Matsumoto T."/>
            <person name="Wu J."/>
            <person name="Kanamori H."/>
            <person name="Katayose Y."/>
            <person name="Fujisawa M."/>
            <person name="Namiki N."/>
            <person name="Mizuno H."/>
            <person name="Yamamoto K."/>
            <person name="Antonio B.A."/>
            <person name="Baba T."/>
            <person name="Sakata K."/>
            <person name="Nagamura Y."/>
            <person name="Aoki H."/>
            <person name="Arikawa K."/>
            <person name="Arita K."/>
            <person name="Bito T."/>
            <person name="Chiden Y."/>
            <person name="Fujitsuka N."/>
            <person name="Fukunaka R."/>
            <person name="Hamada M."/>
            <person name="Harada C."/>
            <person name="Hayashi A."/>
            <person name="Hijishita S."/>
            <person name="Honda M."/>
            <person name="Hosokawa S."/>
            <person name="Ichikawa Y."/>
            <person name="Idonuma A."/>
            <person name="Iijima M."/>
            <person name="Ikeda M."/>
            <person name="Ikeno M."/>
            <person name="Ito K."/>
            <person name="Ito S."/>
            <person name="Ito T."/>
            <person name="Ito Y."/>
            <person name="Ito Y."/>
            <person name="Iwabuchi A."/>
            <person name="Kamiya K."/>
            <person name="Karasawa W."/>
            <person name="Kurita K."/>
            <person name="Katagiri S."/>
            <person name="Kikuta A."/>
            <person name="Kobayashi H."/>
            <person name="Kobayashi N."/>
            <person name="Machita K."/>
            <person name="Maehara T."/>
            <person name="Masukawa M."/>
            <person name="Mizubayashi T."/>
            <person name="Mukai Y."/>
            <person name="Nagasaki H."/>
            <person name="Nagata Y."/>
            <person name="Naito S."/>
            <person name="Nakashima M."/>
            <person name="Nakama Y."/>
            <person name="Nakamichi Y."/>
            <person name="Nakamura M."/>
            <person name="Meguro A."/>
            <person name="Negishi M."/>
            <person name="Ohta I."/>
            <person name="Ohta T."/>
            <person name="Okamoto M."/>
            <person name="Ono N."/>
            <person name="Saji S."/>
            <person name="Sakaguchi M."/>
            <person name="Sakai K."/>
            <person name="Shibata M."/>
            <person name="Shimokawa T."/>
            <person name="Song J."/>
            <person name="Takazaki Y."/>
            <person name="Terasawa K."/>
            <person name="Tsugane M."/>
            <person name="Tsuji K."/>
            <person name="Ueda S."/>
            <person name="Waki K."/>
            <person name="Yamagata H."/>
            <person name="Yamamoto M."/>
            <person name="Yamamoto S."/>
            <person name="Yamane H."/>
            <person name="Yoshiki S."/>
            <person name="Yoshihara R."/>
            <person name="Yukawa K."/>
            <person name="Zhong H."/>
            <person name="Yano M."/>
            <person name="Yuan Q."/>
            <person name="Ouyang S."/>
            <person name="Liu J."/>
            <person name="Jones K.M."/>
            <person name="Gansberger K."/>
            <person name="Moffat K."/>
            <person name="Hill J."/>
            <person name="Bera J."/>
            <person name="Fadrosh D."/>
            <person name="Jin S."/>
            <person name="Johri S."/>
            <person name="Kim M."/>
            <person name="Overton L."/>
            <person name="Reardon M."/>
            <person name="Tsitrin T."/>
            <person name="Vuong H."/>
            <person name="Weaver B."/>
            <person name="Ciecko A."/>
            <person name="Tallon L."/>
            <person name="Jackson J."/>
            <person name="Pai G."/>
            <person name="Aken S.V."/>
            <person name="Utterback T."/>
            <person name="Reidmuller S."/>
            <person name="Feldblyum T."/>
            <person name="Hsiao J."/>
            <person name="Zismann V."/>
            <person name="Iobst S."/>
            <person name="de Vazeille A.R."/>
            <person name="Buell C.R."/>
            <person name="Ying K."/>
            <person name="Li Y."/>
            <person name="Lu T."/>
            <person name="Huang Y."/>
            <person name="Zhao Q."/>
            <person name="Feng Q."/>
            <person name="Zhang L."/>
            <person name="Zhu J."/>
            <person name="Weng Q."/>
            <person name="Mu J."/>
            <person name="Lu Y."/>
            <person name="Fan D."/>
            <person name="Liu Y."/>
            <person name="Guan J."/>
            <person name="Zhang Y."/>
            <person name="Yu S."/>
            <person name="Liu X."/>
            <person name="Zhang Y."/>
            <person name="Hong G."/>
            <person name="Han B."/>
            <person name="Choisne N."/>
            <person name="Demange N."/>
            <person name="Orjeda G."/>
            <person name="Samain S."/>
            <person name="Cattolico L."/>
            <person name="Pelletier E."/>
            <person name="Couloux A."/>
            <person name="Segurens B."/>
            <person name="Wincker P."/>
            <person name="D'Hont A."/>
            <person name="Scarpelli C."/>
            <person name="Weissenbach J."/>
            <person name="Salanoubat M."/>
            <person name="Quetier F."/>
            <person name="Yu Y."/>
            <person name="Kim H.R."/>
            <person name="Rambo T."/>
            <person name="Currie J."/>
            <person name="Collura K."/>
            <person name="Luo M."/>
            <person name="Yang T."/>
            <person name="Ammiraju J.S.S."/>
            <person name="Engler F."/>
            <person name="Soderlund C."/>
            <person name="Wing R.A."/>
            <person name="Palmer L.E."/>
            <person name="de la Bastide M."/>
            <person name="Spiegel L."/>
            <person name="Nascimento L."/>
            <person name="Zutavern T."/>
            <person name="O'Shaughnessy A."/>
            <person name="Dike S."/>
            <person name="Dedhia N."/>
            <person name="Preston R."/>
            <person name="Balija V."/>
            <person name="McCombie W.R."/>
            <person name="Chow T."/>
            <person name="Chen H."/>
            <person name="Chung M."/>
            <person name="Chen C."/>
            <person name="Shaw J."/>
            <person name="Wu H."/>
            <person name="Hsiao K."/>
            <person name="Chao Y."/>
            <person name="Chu M."/>
            <person name="Cheng C."/>
            <person name="Hour A."/>
            <person name="Lee P."/>
            <person name="Lin S."/>
            <person name="Lin Y."/>
            <person name="Liou J."/>
            <person name="Liu S."/>
            <person name="Hsing Y."/>
            <person name="Raghuvanshi S."/>
            <person name="Mohanty A."/>
            <person name="Bharti A.K."/>
            <person name="Gaur A."/>
            <person name="Gupta V."/>
            <person name="Kumar D."/>
            <person name="Ravi V."/>
            <person name="Vij S."/>
            <person name="Kapur A."/>
            <person name="Khurana P."/>
            <person name="Khurana P."/>
            <person name="Khurana J.P."/>
            <person name="Tyagi A.K."/>
            <person name="Gaikwad K."/>
            <person name="Singh A."/>
            <person name="Dalal V."/>
            <person name="Srivastava S."/>
            <person name="Dixit A."/>
            <person name="Pal A.K."/>
            <person name="Ghazi I.A."/>
            <person name="Yadav M."/>
            <person name="Pandit A."/>
            <person name="Bhargava A."/>
            <person name="Sureshbabu K."/>
            <person name="Batra K."/>
            <person name="Sharma T.R."/>
            <person name="Mohapatra T."/>
            <person name="Singh N.K."/>
            <person name="Messing J."/>
            <person name="Nelson A.B."/>
            <person name="Fuks G."/>
            <person name="Kavchok S."/>
            <person name="Keizer G."/>
            <person name="Linton E."/>
            <person name="Llaca V."/>
            <person name="Song R."/>
            <person name="Tanyolac B."/>
            <person name="Young S."/>
            <person name="Ho-Il K."/>
            <person name="Hahn J.H."/>
            <person name="Sangsakoo G."/>
            <person name="Vanavichit A."/>
            <person name="de Mattos Luiz.A.T."/>
            <person name="Zimmer P.D."/>
            <person name="Malone G."/>
            <person name="Dellagostin O."/>
            <person name="de Oliveira A.C."/>
            <person name="Bevan M."/>
            <person name="Bancroft I."/>
            <person name="Minx P."/>
            <person name="Cordum H."/>
            <person name="Wilson R."/>
            <person name="Cheng Z."/>
            <person name="Jin W."/>
            <person name="Jiang J."/>
            <person name="Leong S.A."/>
            <person name="Iwama H."/>
            <person name="Gojobori T."/>
            <person name="Itoh T."/>
            <person name="Niimura Y."/>
            <person name="Fujii Y."/>
            <person name="Habara T."/>
            <person name="Sakai H."/>
            <person name="Sato Y."/>
            <person name="Wilson G."/>
            <person name="Kumar K."/>
            <person name="McCouch S."/>
            <person name="Juretic N."/>
            <person name="Hoen D."/>
            <person name="Wright S."/>
            <person name="Bruskiewich R."/>
            <person name="Bureau T."/>
            <person name="Miyao A."/>
            <person name="Hirochika H."/>
            <person name="Nishikawa T."/>
            <person name="Kadowaki K."/>
            <person name="Sugiura M."/>
            <person name="Burr B."/>
            <person name="Sasaki T."/>
        </authorList>
    </citation>
    <scope>NUCLEOTIDE SEQUENCE [LARGE SCALE GENOMIC DNA]</scope>
    <source>
        <strain evidence="4">cv. Nipponbare</strain>
    </source>
</reference>
<protein>
    <submittedName>
        <fullName evidence="3">Os04g0581600 protein</fullName>
    </submittedName>
</protein>
<organism evidence="3 4">
    <name type="scientific">Oryza sativa subsp. japonica</name>
    <name type="common">Rice</name>
    <dbReference type="NCBI Taxonomy" id="39947"/>
    <lineage>
        <taxon>Eukaryota</taxon>
        <taxon>Viridiplantae</taxon>
        <taxon>Streptophyta</taxon>
        <taxon>Embryophyta</taxon>
        <taxon>Tracheophyta</taxon>
        <taxon>Spermatophyta</taxon>
        <taxon>Magnoliopsida</taxon>
        <taxon>Liliopsida</taxon>
        <taxon>Poales</taxon>
        <taxon>Poaceae</taxon>
        <taxon>BOP clade</taxon>
        <taxon>Oryzoideae</taxon>
        <taxon>Oryzeae</taxon>
        <taxon>Oryzinae</taxon>
        <taxon>Oryza</taxon>
        <taxon>Oryza sativa</taxon>
    </lineage>
</organism>
<reference evidence="4" key="2">
    <citation type="journal article" date="2008" name="Nucleic Acids Res.">
        <title>The rice annotation project database (RAP-DB): 2008 update.</title>
        <authorList>
            <consortium name="The rice annotation project (RAP)"/>
        </authorList>
    </citation>
    <scope>GENOME REANNOTATION</scope>
    <source>
        <strain evidence="4">cv. Nipponbare</strain>
    </source>
</reference>
<evidence type="ECO:0000256" key="1">
    <source>
        <dbReference type="SAM" id="MobiDB-lite"/>
    </source>
</evidence>
<dbReference type="KEGG" id="dosa:Os04g0581600"/>
<feature type="signal peptide" evidence="2">
    <location>
        <begin position="1"/>
        <end position="24"/>
    </location>
</feature>
<feature type="compositionally biased region" description="Low complexity" evidence="1">
    <location>
        <begin position="181"/>
        <end position="190"/>
    </location>
</feature>
<gene>
    <name evidence="3" type="ordered locus">Os04g0581600</name>
</gene>